<dbReference type="InterPro" id="IPR028082">
    <property type="entry name" value="Peripla_BP_I"/>
</dbReference>
<dbReference type="InterPro" id="IPR025997">
    <property type="entry name" value="SBP_2_dom"/>
</dbReference>
<dbReference type="Pfam" id="PF13407">
    <property type="entry name" value="Peripla_BP_4"/>
    <property type="match status" value="1"/>
</dbReference>
<dbReference type="CDD" id="cd20005">
    <property type="entry name" value="PBP1_ABC_sugar_binding-like"/>
    <property type="match status" value="1"/>
</dbReference>
<evidence type="ECO:0000313" key="5">
    <source>
        <dbReference type="EMBL" id="KIL40425.1"/>
    </source>
</evidence>
<dbReference type="SUPFAM" id="SSF53822">
    <property type="entry name" value="Periplasmic binding protein-like I"/>
    <property type="match status" value="1"/>
</dbReference>
<name>A0ABR5AH88_9BACL</name>
<evidence type="ECO:0000313" key="6">
    <source>
        <dbReference type="Proteomes" id="UP000031967"/>
    </source>
</evidence>
<evidence type="ECO:0000259" key="4">
    <source>
        <dbReference type="Pfam" id="PF13407"/>
    </source>
</evidence>
<evidence type="ECO:0000256" key="3">
    <source>
        <dbReference type="ARBA" id="ARBA00022729"/>
    </source>
</evidence>
<comment type="subcellular location">
    <subcellularLocation>
        <location evidence="1">Cell envelope</location>
    </subcellularLocation>
</comment>
<reference evidence="5 6" key="1">
    <citation type="submission" date="2014-12" db="EMBL/GenBank/DDBJ databases">
        <title>Draft genome sequence of Paenibacillus kamchatkensis strain B-2647.</title>
        <authorList>
            <person name="Karlyshev A.V."/>
            <person name="Kudryashova E.B."/>
        </authorList>
    </citation>
    <scope>NUCLEOTIDE SEQUENCE [LARGE SCALE GENOMIC DNA]</scope>
    <source>
        <strain evidence="5 6">VKM B-2647</strain>
    </source>
</reference>
<dbReference type="PANTHER" id="PTHR46847:SF1">
    <property type="entry name" value="D-ALLOSE-BINDING PERIPLASMIC PROTEIN-RELATED"/>
    <property type="match status" value="1"/>
</dbReference>
<sequence>MRGGLAGCTGTGGKDRVRQIAVVSKDFPSDYWKSVRSGAQAAADEFGLKLVYMTAGEYSDPLRQQQEYMSEAIASQVDGILLAPADYSGLAAKLQEARSRRIPVVTMDAQTESTYPVSHVATDNVRSAAIAAGFMQQSGASGKVLIVRSGSDSFTEDARISGFKKGLDGTKLVISETLSVPSGNLAAMQTAVAYLRGHTDISGIFATCSECAAGAGLAVREIGLTDRIVCIGFDSSQDEIRLLEEGVLQAIVVQNPFAMGYFGVKAVADTLSGIKVQPLIETKAEIVTKETIKLPEYQKLIYPFDK</sequence>
<dbReference type="PANTHER" id="PTHR46847">
    <property type="entry name" value="D-ALLOSE-BINDING PERIPLASMIC PROTEIN-RELATED"/>
    <property type="match status" value="1"/>
</dbReference>
<organism evidence="5 6">
    <name type="scientific">Gordoniibacillus kamchatkensis</name>
    <dbReference type="NCBI Taxonomy" id="1590651"/>
    <lineage>
        <taxon>Bacteria</taxon>
        <taxon>Bacillati</taxon>
        <taxon>Bacillota</taxon>
        <taxon>Bacilli</taxon>
        <taxon>Bacillales</taxon>
        <taxon>Paenibacillaceae</taxon>
        <taxon>Gordoniibacillus</taxon>
    </lineage>
</organism>
<accession>A0ABR5AH88</accession>
<keyword evidence="3" id="KW-0732">Signal</keyword>
<feature type="domain" description="Periplasmic binding protein" evidence="4">
    <location>
        <begin position="20"/>
        <end position="273"/>
    </location>
</feature>
<evidence type="ECO:0000256" key="1">
    <source>
        <dbReference type="ARBA" id="ARBA00004196"/>
    </source>
</evidence>
<evidence type="ECO:0000256" key="2">
    <source>
        <dbReference type="ARBA" id="ARBA00007639"/>
    </source>
</evidence>
<gene>
    <name evidence="5" type="ORF">SD70_13485</name>
</gene>
<dbReference type="Gene3D" id="3.40.50.2300">
    <property type="match status" value="2"/>
</dbReference>
<comment type="caution">
    <text evidence="5">The sequence shown here is derived from an EMBL/GenBank/DDBJ whole genome shotgun (WGS) entry which is preliminary data.</text>
</comment>
<protein>
    <recommendedName>
        <fullName evidence="4">Periplasmic binding protein domain-containing protein</fullName>
    </recommendedName>
</protein>
<keyword evidence="6" id="KW-1185">Reference proteome</keyword>
<dbReference type="EMBL" id="JXAK01000021">
    <property type="protein sequence ID" value="KIL40425.1"/>
    <property type="molecule type" value="Genomic_DNA"/>
</dbReference>
<comment type="similarity">
    <text evidence="2">Belongs to the bacterial solute-binding protein 2 family.</text>
</comment>
<proteinExistence type="inferred from homology"/>
<dbReference type="RefSeq" id="WP_041048071.1">
    <property type="nucleotide sequence ID" value="NZ_JXAK01000021.1"/>
</dbReference>
<dbReference type="Proteomes" id="UP000031967">
    <property type="component" value="Unassembled WGS sequence"/>
</dbReference>